<keyword evidence="1" id="KW-0472">Membrane</keyword>
<reference evidence="2 3" key="1">
    <citation type="submission" date="2018-05" db="EMBL/GenBank/DDBJ databases">
        <title>Genomic Encyclopedia of Type Strains, Phase IV (KMG-IV): sequencing the most valuable type-strain genomes for metagenomic binning, comparative biology and taxonomic classification.</title>
        <authorList>
            <person name="Goeker M."/>
        </authorList>
    </citation>
    <scope>NUCLEOTIDE SEQUENCE [LARGE SCALE GENOMIC DNA]</scope>
    <source>
        <strain evidence="2 3">DSM 3183</strain>
    </source>
</reference>
<gene>
    <name evidence="2" type="ORF">C7451_11337</name>
</gene>
<feature type="transmembrane region" description="Helical" evidence="1">
    <location>
        <begin position="211"/>
        <end position="231"/>
    </location>
</feature>
<evidence type="ECO:0000313" key="3">
    <source>
        <dbReference type="Proteomes" id="UP000248014"/>
    </source>
</evidence>
<keyword evidence="1" id="KW-1133">Transmembrane helix</keyword>
<evidence type="ECO:0000256" key="1">
    <source>
        <dbReference type="SAM" id="Phobius"/>
    </source>
</evidence>
<keyword evidence="3" id="KW-1185">Reference proteome</keyword>
<keyword evidence="1" id="KW-0812">Transmembrane</keyword>
<organism evidence="2 3">
    <name type="scientific">Blastomonas natatoria</name>
    <dbReference type="NCBI Taxonomy" id="34015"/>
    <lineage>
        <taxon>Bacteria</taxon>
        <taxon>Pseudomonadati</taxon>
        <taxon>Pseudomonadota</taxon>
        <taxon>Alphaproteobacteria</taxon>
        <taxon>Sphingomonadales</taxon>
        <taxon>Sphingomonadaceae</taxon>
        <taxon>Blastomonas</taxon>
    </lineage>
</organism>
<feature type="transmembrane region" description="Helical" evidence="1">
    <location>
        <begin position="137"/>
        <end position="158"/>
    </location>
</feature>
<proteinExistence type="predicted"/>
<protein>
    <recommendedName>
        <fullName evidence="4">Yip1-like protein</fullName>
    </recommendedName>
</protein>
<evidence type="ECO:0008006" key="4">
    <source>
        <dbReference type="Google" id="ProtNLM"/>
    </source>
</evidence>
<dbReference type="EMBL" id="QJJM01000013">
    <property type="protein sequence ID" value="PXW71291.1"/>
    <property type="molecule type" value="Genomic_DNA"/>
</dbReference>
<feature type="transmembrane region" description="Helical" evidence="1">
    <location>
        <begin position="102"/>
        <end position="121"/>
    </location>
</feature>
<feature type="transmembrane region" description="Helical" evidence="1">
    <location>
        <begin position="12"/>
        <end position="33"/>
    </location>
</feature>
<dbReference type="Proteomes" id="UP000248014">
    <property type="component" value="Unassembled WGS sequence"/>
</dbReference>
<name>A0A2V3UVZ9_9SPHN</name>
<feature type="transmembrane region" description="Helical" evidence="1">
    <location>
        <begin position="165"/>
        <end position="191"/>
    </location>
</feature>
<sequence>MDFMGLLRSFEDILFEIVSWLYFYPRTFLLTLFRPQKMMAYADDEIDDEAKDRYESTITPPVFLMITIALASSVSDAILGPEAVKQAMQDTPEFLRDWKNDLLFTATIFSVYPLLLAVALLRHRKVPIERASLRPPFYSQCFVAAPFGLANYVALALMGEGSYNYTLLGSSFSGIEIGITVFAATLIWYMYLQTRWFAVELGTSLVKAAWIASYSVLLGFVITFAIVMAVAG</sequence>
<evidence type="ECO:0000313" key="2">
    <source>
        <dbReference type="EMBL" id="PXW71291.1"/>
    </source>
</evidence>
<dbReference type="AlphaFoldDB" id="A0A2V3UVZ9"/>
<accession>A0A2V3UVZ9</accession>
<dbReference type="RefSeq" id="WP_110299844.1">
    <property type="nucleotide sequence ID" value="NZ_QJJM01000013.1"/>
</dbReference>
<dbReference type="OrthoDB" id="8820484at2"/>
<comment type="caution">
    <text evidence="2">The sequence shown here is derived from an EMBL/GenBank/DDBJ whole genome shotgun (WGS) entry which is preliminary data.</text>
</comment>